<keyword evidence="4" id="KW-0347">Helicase</keyword>
<dbReference type="GO" id="GO:0003677">
    <property type="term" value="F:DNA binding"/>
    <property type="evidence" value="ECO:0007669"/>
    <property type="project" value="InterPro"/>
</dbReference>
<evidence type="ECO:0000259" key="3">
    <source>
        <dbReference type="PROSITE" id="PS51194"/>
    </source>
</evidence>
<keyword evidence="4" id="KW-0547">Nucleotide-binding</keyword>
<sequence>MPSGAKARARANLDAVEVLRELEEQRRYATAGEQDILVRFSSWGACPQMFEDREDWAELQQRMQEVMTAEEISAARIATMNAHFTDPLIAQGLWGAMHEAGVVEGTVLDPGCGVGNLLGHARQHGNWAGQDTRTFHAVGVELDPLSAKIAAALYPQETIRSESFENTRIPAGAVSAAVGNVPFAQYRPYDPIDNPENLSLHNYFIHKSMKRMAPGGYGAFITSSWTMDAKNTTARAAIAEHSDLVGAVRLPNGIFQRVAGATVQSDVLVFRRREEATPPNREAQQSWVGAGSETGELDGEQVTVPTSRYFQEHPELVLGTPELQRIGMAQQPALVVAGGEVETVSAQMSNLLKQQMATARETGLGYAPVLDPEVSTAAFAPGGFVEPGDVVDARFEGQVRVDEAGTVQRLAGDMTWKQVPATRGVSEAERRALVGLKAQVRTVIDRQQAGEEVAEPLRVLHERYDRYAEEYGSINRYQITRGAVPSDSSVARAVERQRKKWAEGFTDLTAAERAELQPDEELAAQWRAEAETPREDRKRQPHLSFLRSDPDYGKLLGLEVFDEENQQARKSGYFAEGHFRPVLSARSAETAADALAITLDEGRHVGLARVGQLLGVDEETARQRLGELVFDDPQTGELVPAVRYLSGDVREKLHVAREAAEGNDAYAPNVHALEQVVPPWVSLDAVAMQPGVQFVTPKQYEQFSEDVLGASATIDHAPGAEGGWLVEQIGRSRLSARVRYEFGTEKANPSWILGRLMNNTPVTITKTVLVDDKERRVPDEKATALARQKASALSAAFVTWAKAVPERKAVIEEQYNAQMNAYVPPNYQQTGDELGLPGLATDKEPHPYQREAVARIVNEPAVLLNHVVGAGKTGSMIMGAMELRRTGVANKPWVVVPNHLVDQVTRDFAQWYPASNVLTIESGADATERRRYAALSAAGDWDAVICPQSTFSKISVSPGKLRRWLEEDLEQLHEDKRKAAAESGGKVRVKALAGAIKTAEKRLARIQSGKDVGVPFEETGCDYLFIDEAHHFKNLRRQSAFQELDNPGSDKATDLDYILRTLREMKSTREGSTTETPAVVTFATGTPVANSLAEEWVMGHYLRPDLQEKFGVGSIGDFGTTFTRAEDSVEVKPSGVGFRIVNRVAAFANVEAMMQMRSVYTSTVTKDQIPGHMPAVADGKMRAVEREASPAVQDYVADLVERAENPGQDDYLVEILGRARKVALDPRTVGLEAEEDGGRPRSVAEDVMRIHTRTAERTYLDAEGNPSATPGGLQLLFCDMGTPGGASGFNMYEAIRDELVEAGMEPGRIAFIHDARTDSERGELFARARRGDLSVLIGSTEKMGTGMNVQDRVTAVHHVDIPWRPADLEQREGRAFRQGNQNAEVEVVSHLTSGTFDAYMWQTIARKSSALDQLNRGTAGNTVEDIGSLTMSSQEMVAAASGDPRIATWLELNNEVLQLENLQHAEVGNRQSFERGIEASRHQIGQLEGFEQSLEAARGKVPAGDFRMQVGAEVFDNRAEAGNRLVQGLRQAAVKLREEPNQRFRVARAGGLVLVASHEQAARGRAVHLSFEGVQGVYDRVLYDDLLEGNVSGQGLASRIWNRATGVDEKLAEVRQSLEAARAELVDVEDALDGNTGFSQQERLDEVLLERDLLGAQLGLEAPDSMTGQEPESEFLDDDEAWKLYGSLEEIEGEDQLRDGDVVEVTKGGGGFSTGMYVARRLDNHLVQLRPEDSTDEEDWTRLTYSVSWSMVRRQRSALSPWDERVLATTEADETYTGRQLKRRQNIEPSGQVIVRGRRFDGESELAEPEIVSGTLVAVDAAPLAPVVTLIPEGEQEQQRFKVRANTSEPVMIRPDVYDAEELARQAAEAEAEQERQRNRVSIGRALPGDVLLEDVDDVGERGWTLDADGTQFVEPESERTLGGTHRRFAAFDGAVQPGRNLSEEEQAGLFGNSLEDVSASDVRVGDVLDGRRLDSKRGVAGDVVIVAVDGYSTLELRYRAVEDPPWEQATEVKKREDTKVGPVKHRRFGALSHTEKVMLATDADQVPVERLDERVNGSWVMVKDTTEGSGRGAQAWVTGRLEGVNHDGPPKKRWIGTREIGPDRTTLLNLSVDGQAREVQFTSPREEVIVLTGAYPGEGIDFRGVAVEAAAAAAVAAEQAASSELSGFELGAAAPEELLLPPAAEAAESAAAASEVGTTPEAAAEPPAAEPETAAVETDDAPGNEEDASPSVEEPSSTAESPVEAGAQAEPAFEEDLEVDEVQPGDRVRVSGTDAISGGSIDEVEGTLLEVTEGAEEEAGTISVQDEAGQTHHVLAVGEKLDVPRTGEDWSRPGDDRQLRSDGQSLTTAQVRPGDRVRSPGGSWHEVYDVQRFNGQFIDITAMGQDHVISTARFHARDRLQVDPYPEAEQLGTMKIRQARSVRVGDVVDVGDVGGEVLYAASFDDGVTEYQLLTEQDEFIHQRCYSENPVGVRMPLCAEPRSGIRGPGEAVPVRSLQPGDLIHTRAGAAPAVVNRVEEAEETVSVRYQLLGDKLSPPRSLVKGSGEGVKIYSRSEVATEPPVPRAAAGPGPEVAAVIPPAGPGMD</sequence>
<evidence type="ECO:0000313" key="4">
    <source>
        <dbReference type="EMBL" id="MCP3425834.1"/>
    </source>
</evidence>
<dbReference type="PROSITE" id="PS51194">
    <property type="entry name" value="HELICASE_CTER"/>
    <property type="match status" value="1"/>
</dbReference>
<keyword evidence="4" id="KW-0378">Hydrolase</keyword>
<dbReference type="SUPFAM" id="SSF52540">
    <property type="entry name" value="P-loop containing nucleoside triphosphate hydrolases"/>
    <property type="match status" value="2"/>
</dbReference>
<gene>
    <name evidence="4" type="ORF">NBM05_07390</name>
</gene>
<dbReference type="GO" id="GO:0004386">
    <property type="term" value="F:helicase activity"/>
    <property type="evidence" value="ECO:0007669"/>
    <property type="project" value="UniProtKB-KW"/>
</dbReference>
<keyword evidence="1" id="KW-0175">Coiled coil</keyword>
<dbReference type="RefSeq" id="WP_254166221.1">
    <property type="nucleotide sequence ID" value="NZ_JANAFB010000014.1"/>
</dbReference>
<accession>A0A9X2HA64</accession>
<feature type="coiled-coil region" evidence="1">
    <location>
        <begin position="1604"/>
        <end position="1631"/>
    </location>
</feature>
<organism evidence="4 5">
    <name type="scientific">Rothia santali</name>
    <dbReference type="NCBI Taxonomy" id="2949643"/>
    <lineage>
        <taxon>Bacteria</taxon>
        <taxon>Bacillati</taxon>
        <taxon>Actinomycetota</taxon>
        <taxon>Actinomycetes</taxon>
        <taxon>Micrococcales</taxon>
        <taxon>Micrococcaceae</taxon>
        <taxon>Rothia</taxon>
    </lineage>
</organism>
<feature type="compositionally biased region" description="Acidic residues" evidence="2">
    <location>
        <begin position="2218"/>
        <end position="2229"/>
    </location>
</feature>
<evidence type="ECO:0000256" key="1">
    <source>
        <dbReference type="SAM" id="Coils"/>
    </source>
</evidence>
<dbReference type="SMART" id="SM00490">
    <property type="entry name" value="HELICc"/>
    <property type="match status" value="1"/>
</dbReference>
<dbReference type="Pfam" id="PF04851">
    <property type="entry name" value="ResIII"/>
    <property type="match status" value="1"/>
</dbReference>
<dbReference type="SMART" id="SM00487">
    <property type="entry name" value="DEXDc"/>
    <property type="match status" value="1"/>
</dbReference>
<dbReference type="Proteomes" id="UP001139502">
    <property type="component" value="Unassembled WGS sequence"/>
</dbReference>
<proteinExistence type="predicted"/>
<dbReference type="InterPro" id="IPR006935">
    <property type="entry name" value="Helicase/UvrB_N"/>
</dbReference>
<protein>
    <submittedName>
        <fullName evidence="4">DEAD/DEAH box helicase family protein</fullName>
    </submittedName>
</protein>
<dbReference type="GO" id="GO:0016787">
    <property type="term" value="F:hydrolase activity"/>
    <property type="evidence" value="ECO:0007669"/>
    <property type="project" value="InterPro"/>
</dbReference>
<dbReference type="InterPro" id="IPR052933">
    <property type="entry name" value="DNA_Protect_Modify"/>
</dbReference>
<feature type="compositionally biased region" description="Low complexity" evidence="2">
    <location>
        <begin position="2186"/>
        <end position="2217"/>
    </location>
</feature>
<dbReference type="GO" id="GO:0005524">
    <property type="term" value="F:ATP binding"/>
    <property type="evidence" value="ECO:0007669"/>
    <property type="project" value="InterPro"/>
</dbReference>
<feature type="compositionally biased region" description="Basic and acidic residues" evidence="2">
    <location>
        <begin position="2324"/>
        <end position="2341"/>
    </location>
</feature>
<feature type="region of interest" description="Disordered" evidence="2">
    <location>
        <begin position="2186"/>
        <end position="2248"/>
    </location>
</feature>
<dbReference type="Gene3D" id="3.40.50.150">
    <property type="entry name" value="Vaccinia Virus protein VP39"/>
    <property type="match status" value="1"/>
</dbReference>
<dbReference type="SUPFAM" id="SSF53335">
    <property type="entry name" value="S-adenosyl-L-methionine-dependent methyltransferases"/>
    <property type="match status" value="1"/>
</dbReference>
<feature type="compositionally biased region" description="Low complexity" evidence="2">
    <location>
        <begin position="2565"/>
        <end position="2586"/>
    </location>
</feature>
<dbReference type="InterPro" id="IPR001650">
    <property type="entry name" value="Helicase_C-like"/>
</dbReference>
<feature type="region of interest" description="Disordered" evidence="2">
    <location>
        <begin position="2324"/>
        <end position="2364"/>
    </location>
</feature>
<feature type="compositionally biased region" description="Polar residues" evidence="2">
    <location>
        <begin position="2342"/>
        <end position="2351"/>
    </location>
</feature>
<dbReference type="PANTHER" id="PTHR41313:SF1">
    <property type="entry name" value="DNA METHYLASE ADENINE-SPECIFIC DOMAIN-CONTAINING PROTEIN"/>
    <property type="match status" value="1"/>
</dbReference>
<evidence type="ECO:0000313" key="5">
    <source>
        <dbReference type="Proteomes" id="UP001139502"/>
    </source>
</evidence>
<name>A0A9X2HA64_9MICC</name>
<dbReference type="InterPro" id="IPR029063">
    <property type="entry name" value="SAM-dependent_MTases_sf"/>
</dbReference>
<dbReference type="InterPro" id="IPR027417">
    <property type="entry name" value="P-loop_NTPase"/>
</dbReference>
<dbReference type="InterPro" id="IPR014001">
    <property type="entry name" value="Helicase_ATP-bd"/>
</dbReference>
<keyword evidence="5" id="KW-1185">Reference proteome</keyword>
<keyword evidence="4" id="KW-0067">ATP-binding</keyword>
<dbReference type="Gene3D" id="3.40.50.300">
    <property type="entry name" value="P-loop containing nucleotide triphosphate hydrolases"/>
    <property type="match status" value="2"/>
</dbReference>
<feature type="domain" description="Helicase C-terminal" evidence="3">
    <location>
        <begin position="1254"/>
        <end position="1430"/>
    </location>
</feature>
<feature type="region of interest" description="Disordered" evidence="2">
    <location>
        <begin position="2556"/>
        <end position="2586"/>
    </location>
</feature>
<evidence type="ECO:0000256" key="2">
    <source>
        <dbReference type="SAM" id="MobiDB-lite"/>
    </source>
</evidence>
<dbReference type="EMBL" id="JANAFB010000014">
    <property type="protein sequence ID" value="MCP3425834.1"/>
    <property type="molecule type" value="Genomic_DNA"/>
</dbReference>
<comment type="caution">
    <text evidence="4">The sequence shown here is derived from an EMBL/GenBank/DDBJ whole genome shotgun (WGS) entry which is preliminary data.</text>
</comment>
<reference evidence="4" key="1">
    <citation type="submission" date="2022-06" db="EMBL/GenBank/DDBJ databases">
        <title>Rothia sp. isolated from sandalwood seedling.</title>
        <authorList>
            <person name="Tuikhar N."/>
            <person name="Kirdat K."/>
            <person name="Thorat V."/>
            <person name="Swetha P."/>
            <person name="Padma S."/>
            <person name="Sundararaj R."/>
            <person name="Yadav A."/>
        </authorList>
    </citation>
    <scope>NUCLEOTIDE SEQUENCE</scope>
    <source>
        <strain evidence="4">AR01</strain>
    </source>
</reference>
<dbReference type="PANTHER" id="PTHR41313">
    <property type="entry name" value="ADENINE-SPECIFIC METHYLTRANSFERASE"/>
    <property type="match status" value="1"/>
</dbReference>
<dbReference type="Pfam" id="PF00271">
    <property type="entry name" value="Helicase_C"/>
    <property type="match status" value="1"/>
</dbReference>